<dbReference type="Pfam" id="PF02578">
    <property type="entry name" value="Cu-oxidase_4"/>
    <property type="match status" value="1"/>
</dbReference>
<proteinExistence type="inferred from homology"/>
<keyword evidence="6" id="KW-0378">Hydrolase</keyword>
<evidence type="ECO:0000256" key="5">
    <source>
        <dbReference type="ARBA" id="ARBA00022723"/>
    </source>
</evidence>
<dbReference type="CDD" id="cd16833">
    <property type="entry name" value="YfiH"/>
    <property type="match status" value="1"/>
</dbReference>
<dbReference type="NCBIfam" id="TIGR00726">
    <property type="entry name" value="peptidoglycan editing factor PgeF"/>
    <property type="match status" value="1"/>
</dbReference>
<keyword evidence="4" id="KW-0808">Transferase</keyword>
<comment type="catalytic activity">
    <reaction evidence="1">
        <text>inosine + phosphate = alpha-D-ribose 1-phosphate + hypoxanthine</text>
        <dbReference type="Rhea" id="RHEA:27646"/>
        <dbReference type="ChEBI" id="CHEBI:17368"/>
        <dbReference type="ChEBI" id="CHEBI:17596"/>
        <dbReference type="ChEBI" id="CHEBI:43474"/>
        <dbReference type="ChEBI" id="CHEBI:57720"/>
        <dbReference type="EC" id="2.4.2.1"/>
    </reaction>
    <physiologicalReaction direction="left-to-right" evidence="1">
        <dbReference type="Rhea" id="RHEA:27647"/>
    </physiologicalReaction>
</comment>
<gene>
    <name evidence="12" type="primary">pgeF</name>
    <name evidence="12" type="ORF">LQE92_08430</name>
</gene>
<comment type="caution">
    <text evidence="12">The sequence shown here is derived from an EMBL/GenBank/DDBJ whole genome shotgun (WGS) entry which is preliminary data.</text>
</comment>
<keyword evidence="7" id="KW-0862">Zinc</keyword>
<evidence type="ECO:0000256" key="9">
    <source>
        <dbReference type="ARBA" id="ARBA00048968"/>
    </source>
</evidence>
<comment type="function">
    <text evidence="2">Purine nucleoside enzyme that catalyzes the phosphorolysis of adenosine and inosine nucleosides, yielding D-ribose 1-phosphate and the respective free bases, adenine and hypoxanthine. Also catalyzes the phosphorolysis of S-methyl-5'-thioadenosine into adenine and S-methyl-5-thio-alpha-D-ribose 1-phosphate. Also has adenosine deaminase activity.</text>
</comment>
<dbReference type="InterPro" id="IPR011324">
    <property type="entry name" value="Cytotoxic_necrot_fac-like_cat"/>
</dbReference>
<sequence>MMCGTSSEQTAAGRVKKEKTISWNRKAGEKEQEIRCRTRDGIPFLSFPLLEKSGLVKHGFSTRLGGVSEGACASMNLGFHRGDARQKVMENYRRMAEALEMPMERMVLSQQTHTTNVRVATEADAGNGIIRPLPYSDVDGLITNVRGLPLVTFYADCVPLYFVDPVNRAIGLSHSGWRGTKDRMGRHTLEKMREAYGSRPEEVLACVGPSICRSCYEVSLDVAEEFRKSFGELADERLLDEKPDGKFKLDLWEANRLILLDSGILPEHLAVTDICTCCNQELLFSHRASGGRRGNLAAFLCLE</sequence>
<dbReference type="Proteomes" id="UP001299265">
    <property type="component" value="Unassembled WGS sequence"/>
</dbReference>
<evidence type="ECO:0000256" key="6">
    <source>
        <dbReference type="ARBA" id="ARBA00022801"/>
    </source>
</evidence>
<reference evidence="12 13" key="1">
    <citation type="submission" date="2021-11" db="EMBL/GenBank/DDBJ databases">
        <title>Lacrimispora sp. nov. NSJ-141 isolated from human feces.</title>
        <authorList>
            <person name="Abdugheni R."/>
        </authorList>
    </citation>
    <scope>NUCLEOTIDE SEQUENCE [LARGE SCALE GENOMIC DNA]</scope>
    <source>
        <strain evidence="12 13">NSJ-141</strain>
    </source>
</reference>
<dbReference type="GO" id="GO:0005507">
    <property type="term" value="F:copper ion binding"/>
    <property type="evidence" value="ECO:0007669"/>
    <property type="project" value="TreeGrafter"/>
</dbReference>
<evidence type="ECO:0000256" key="4">
    <source>
        <dbReference type="ARBA" id="ARBA00022679"/>
    </source>
</evidence>
<evidence type="ECO:0000256" key="1">
    <source>
        <dbReference type="ARBA" id="ARBA00000553"/>
    </source>
</evidence>
<evidence type="ECO:0000256" key="3">
    <source>
        <dbReference type="ARBA" id="ARBA00007353"/>
    </source>
</evidence>
<comment type="catalytic activity">
    <reaction evidence="10">
        <text>S-methyl-5'-thioadenosine + phosphate = 5-(methylsulfanyl)-alpha-D-ribose 1-phosphate + adenine</text>
        <dbReference type="Rhea" id="RHEA:11852"/>
        <dbReference type="ChEBI" id="CHEBI:16708"/>
        <dbReference type="ChEBI" id="CHEBI:17509"/>
        <dbReference type="ChEBI" id="CHEBI:43474"/>
        <dbReference type="ChEBI" id="CHEBI:58533"/>
        <dbReference type="EC" id="2.4.2.28"/>
    </reaction>
    <physiologicalReaction direction="left-to-right" evidence="10">
        <dbReference type="Rhea" id="RHEA:11853"/>
    </physiologicalReaction>
</comment>
<dbReference type="EMBL" id="JAJNOR010000004">
    <property type="protein sequence ID" value="MCD2492653.1"/>
    <property type="molecule type" value="Genomic_DNA"/>
</dbReference>
<evidence type="ECO:0000256" key="7">
    <source>
        <dbReference type="ARBA" id="ARBA00022833"/>
    </source>
</evidence>
<dbReference type="PANTHER" id="PTHR30616:SF2">
    <property type="entry name" value="PURINE NUCLEOSIDE PHOSPHORYLASE LACC1"/>
    <property type="match status" value="1"/>
</dbReference>
<keyword evidence="5" id="KW-0479">Metal-binding</keyword>
<accession>A0AAP2RKU5</accession>
<evidence type="ECO:0000256" key="10">
    <source>
        <dbReference type="ARBA" id="ARBA00049893"/>
    </source>
</evidence>
<keyword evidence="13" id="KW-1185">Reference proteome</keyword>
<dbReference type="AlphaFoldDB" id="A0AAP2RKU5"/>
<evidence type="ECO:0000313" key="13">
    <source>
        <dbReference type="Proteomes" id="UP001299265"/>
    </source>
</evidence>
<evidence type="ECO:0000313" key="12">
    <source>
        <dbReference type="EMBL" id="MCD2492653.1"/>
    </source>
</evidence>
<evidence type="ECO:0000256" key="2">
    <source>
        <dbReference type="ARBA" id="ARBA00003215"/>
    </source>
</evidence>
<organism evidence="12 13">
    <name type="scientific">Lientehia hominis</name>
    <dbReference type="NCBI Taxonomy" id="2897778"/>
    <lineage>
        <taxon>Bacteria</taxon>
        <taxon>Bacillati</taxon>
        <taxon>Bacillota</taxon>
        <taxon>Clostridia</taxon>
        <taxon>Lachnospirales</taxon>
        <taxon>Lachnospiraceae</taxon>
        <taxon>Lientehia</taxon>
    </lineage>
</organism>
<dbReference type="PANTHER" id="PTHR30616">
    <property type="entry name" value="UNCHARACTERIZED PROTEIN YFIH"/>
    <property type="match status" value="1"/>
</dbReference>
<dbReference type="GO" id="GO:0017061">
    <property type="term" value="F:S-methyl-5-thioadenosine phosphorylase activity"/>
    <property type="evidence" value="ECO:0007669"/>
    <property type="project" value="UniProtKB-EC"/>
</dbReference>
<name>A0AAP2RKU5_9FIRM</name>
<evidence type="ECO:0000256" key="8">
    <source>
        <dbReference type="ARBA" id="ARBA00047989"/>
    </source>
</evidence>
<dbReference type="InterPro" id="IPR003730">
    <property type="entry name" value="Cu_polyphenol_OxRdtase"/>
</dbReference>
<comment type="catalytic activity">
    <reaction evidence="9">
        <text>adenosine + phosphate = alpha-D-ribose 1-phosphate + adenine</text>
        <dbReference type="Rhea" id="RHEA:27642"/>
        <dbReference type="ChEBI" id="CHEBI:16335"/>
        <dbReference type="ChEBI" id="CHEBI:16708"/>
        <dbReference type="ChEBI" id="CHEBI:43474"/>
        <dbReference type="ChEBI" id="CHEBI:57720"/>
        <dbReference type="EC" id="2.4.2.1"/>
    </reaction>
    <physiologicalReaction direction="left-to-right" evidence="9">
        <dbReference type="Rhea" id="RHEA:27643"/>
    </physiologicalReaction>
</comment>
<dbReference type="InterPro" id="IPR038371">
    <property type="entry name" value="Cu_polyphenol_OxRdtase_sf"/>
</dbReference>
<evidence type="ECO:0000256" key="11">
    <source>
        <dbReference type="RuleBase" id="RU361274"/>
    </source>
</evidence>
<dbReference type="SUPFAM" id="SSF64438">
    <property type="entry name" value="CNF1/YfiH-like putative cysteine hydrolases"/>
    <property type="match status" value="1"/>
</dbReference>
<dbReference type="GO" id="GO:0016787">
    <property type="term" value="F:hydrolase activity"/>
    <property type="evidence" value="ECO:0007669"/>
    <property type="project" value="UniProtKB-KW"/>
</dbReference>
<comment type="similarity">
    <text evidence="3 11">Belongs to the purine nucleoside phosphorylase YfiH/LACC1 family.</text>
</comment>
<protein>
    <recommendedName>
        <fullName evidence="11">Purine nucleoside phosphorylase</fullName>
    </recommendedName>
</protein>
<dbReference type="RefSeq" id="WP_231062531.1">
    <property type="nucleotide sequence ID" value="NZ_JAJNOR010000004.1"/>
</dbReference>
<dbReference type="Gene3D" id="3.60.140.10">
    <property type="entry name" value="CNF1/YfiH-like putative cysteine hydrolases"/>
    <property type="match status" value="1"/>
</dbReference>
<comment type="catalytic activity">
    <reaction evidence="8">
        <text>adenosine + H2O + H(+) = inosine + NH4(+)</text>
        <dbReference type="Rhea" id="RHEA:24408"/>
        <dbReference type="ChEBI" id="CHEBI:15377"/>
        <dbReference type="ChEBI" id="CHEBI:15378"/>
        <dbReference type="ChEBI" id="CHEBI:16335"/>
        <dbReference type="ChEBI" id="CHEBI:17596"/>
        <dbReference type="ChEBI" id="CHEBI:28938"/>
        <dbReference type="EC" id="3.5.4.4"/>
    </reaction>
    <physiologicalReaction direction="left-to-right" evidence="8">
        <dbReference type="Rhea" id="RHEA:24409"/>
    </physiologicalReaction>
</comment>